<evidence type="ECO:0000313" key="2">
    <source>
        <dbReference type="Proteomes" id="UP000824469"/>
    </source>
</evidence>
<comment type="caution">
    <text evidence="1">The sequence shown here is derived from an EMBL/GenBank/DDBJ whole genome shotgun (WGS) entry which is preliminary data.</text>
</comment>
<proteinExistence type="predicted"/>
<sequence>MRKVVCYNLPGHPHSRCSRSIRENEESLNSAIPILCYSIKFRNFSPLNSW</sequence>
<feature type="non-terminal residue" evidence="1">
    <location>
        <position position="50"/>
    </location>
</feature>
<evidence type="ECO:0000313" key="1">
    <source>
        <dbReference type="EMBL" id="KAH9301789.1"/>
    </source>
</evidence>
<protein>
    <submittedName>
        <fullName evidence="1">Uncharacterized protein</fullName>
    </submittedName>
</protein>
<dbReference type="AlphaFoldDB" id="A0AA38CRL9"/>
<keyword evidence="2" id="KW-1185">Reference proteome</keyword>
<organism evidence="1 2">
    <name type="scientific">Taxus chinensis</name>
    <name type="common">Chinese yew</name>
    <name type="synonym">Taxus wallichiana var. chinensis</name>
    <dbReference type="NCBI Taxonomy" id="29808"/>
    <lineage>
        <taxon>Eukaryota</taxon>
        <taxon>Viridiplantae</taxon>
        <taxon>Streptophyta</taxon>
        <taxon>Embryophyta</taxon>
        <taxon>Tracheophyta</taxon>
        <taxon>Spermatophyta</taxon>
        <taxon>Pinopsida</taxon>
        <taxon>Pinidae</taxon>
        <taxon>Conifers II</taxon>
        <taxon>Cupressales</taxon>
        <taxon>Taxaceae</taxon>
        <taxon>Taxus</taxon>
    </lineage>
</organism>
<name>A0AA38CRL9_TAXCH</name>
<gene>
    <name evidence="1" type="ORF">KI387_013372</name>
</gene>
<reference evidence="1 2" key="1">
    <citation type="journal article" date="2021" name="Nat. Plants">
        <title>The Taxus genome provides insights into paclitaxel biosynthesis.</title>
        <authorList>
            <person name="Xiong X."/>
            <person name="Gou J."/>
            <person name="Liao Q."/>
            <person name="Li Y."/>
            <person name="Zhou Q."/>
            <person name="Bi G."/>
            <person name="Li C."/>
            <person name="Du R."/>
            <person name="Wang X."/>
            <person name="Sun T."/>
            <person name="Guo L."/>
            <person name="Liang H."/>
            <person name="Lu P."/>
            <person name="Wu Y."/>
            <person name="Zhang Z."/>
            <person name="Ro D.K."/>
            <person name="Shang Y."/>
            <person name="Huang S."/>
            <person name="Yan J."/>
        </authorList>
    </citation>
    <scope>NUCLEOTIDE SEQUENCE [LARGE SCALE GENOMIC DNA]</scope>
    <source>
        <strain evidence="1">Ta-2019</strain>
    </source>
</reference>
<dbReference type="EMBL" id="JAHRHJ020000009">
    <property type="protein sequence ID" value="KAH9301789.1"/>
    <property type="molecule type" value="Genomic_DNA"/>
</dbReference>
<accession>A0AA38CRL9</accession>
<dbReference type="Proteomes" id="UP000824469">
    <property type="component" value="Unassembled WGS sequence"/>
</dbReference>